<evidence type="ECO:0000313" key="7">
    <source>
        <dbReference type="Proteomes" id="UP000694844"/>
    </source>
</evidence>
<evidence type="ECO:0000313" key="8">
    <source>
        <dbReference type="RefSeq" id="XP_022299405.1"/>
    </source>
</evidence>
<accession>A0A8B8B7L2</accession>
<evidence type="ECO:0000256" key="2">
    <source>
        <dbReference type="ARBA" id="ARBA00022741"/>
    </source>
</evidence>
<name>A0A8B8B7L2_CRAVI</name>
<reference evidence="8" key="1">
    <citation type="submission" date="2025-08" db="UniProtKB">
        <authorList>
            <consortium name="RefSeq"/>
        </authorList>
    </citation>
    <scope>IDENTIFICATION</scope>
    <source>
        <tissue evidence="8">Whole sample</tissue>
    </source>
</reference>
<feature type="domain" description="AIG1-type G" evidence="6">
    <location>
        <begin position="145"/>
        <end position="350"/>
    </location>
</feature>
<keyword evidence="3" id="KW-0342">GTP-binding</keyword>
<evidence type="ECO:0000256" key="1">
    <source>
        <dbReference type="ARBA" id="ARBA00008535"/>
    </source>
</evidence>
<dbReference type="KEGG" id="cvn:111108121"/>
<dbReference type="Pfam" id="PF00536">
    <property type="entry name" value="SAM_1"/>
    <property type="match status" value="1"/>
</dbReference>
<dbReference type="InterPro" id="IPR045058">
    <property type="entry name" value="GIMA/IAN/Toc"/>
</dbReference>
<dbReference type="CDD" id="cd01852">
    <property type="entry name" value="AIG1"/>
    <property type="match status" value="1"/>
</dbReference>
<protein>
    <submittedName>
        <fullName evidence="8">GTPase IMAP family member 7-like isoform X1</fullName>
    </submittedName>
</protein>
<evidence type="ECO:0000259" key="6">
    <source>
        <dbReference type="PROSITE" id="PS51720"/>
    </source>
</evidence>
<feature type="coiled-coil region" evidence="4">
    <location>
        <begin position="347"/>
        <end position="423"/>
    </location>
</feature>
<dbReference type="Proteomes" id="UP000694844">
    <property type="component" value="Chromosome 8"/>
</dbReference>
<dbReference type="RefSeq" id="XP_022299405.1">
    <property type="nucleotide sequence ID" value="XM_022443697.1"/>
</dbReference>
<dbReference type="Gene3D" id="1.10.150.50">
    <property type="entry name" value="Transcription Factor, Ets-1"/>
    <property type="match status" value="1"/>
</dbReference>
<organism evidence="7 8">
    <name type="scientific">Crassostrea virginica</name>
    <name type="common">Eastern oyster</name>
    <dbReference type="NCBI Taxonomy" id="6565"/>
    <lineage>
        <taxon>Eukaryota</taxon>
        <taxon>Metazoa</taxon>
        <taxon>Spiralia</taxon>
        <taxon>Lophotrochozoa</taxon>
        <taxon>Mollusca</taxon>
        <taxon>Bivalvia</taxon>
        <taxon>Autobranchia</taxon>
        <taxon>Pteriomorphia</taxon>
        <taxon>Ostreida</taxon>
        <taxon>Ostreoidea</taxon>
        <taxon>Ostreidae</taxon>
        <taxon>Crassostrea</taxon>
    </lineage>
</organism>
<dbReference type="Pfam" id="PF04548">
    <property type="entry name" value="AIG1"/>
    <property type="match status" value="1"/>
</dbReference>
<dbReference type="GO" id="GO:0005525">
    <property type="term" value="F:GTP binding"/>
    <property type="evidence" value="ECO:0007669"/>
    <property type="project" value="UniProtKB-KW"/>
</dbReference>
<gene>
    <name evidence="8" type="primary">LOC111108121</name>
</gene>
<dbReference type="SMART" id="SM00454">
    <property type="entry name" value="SAM"/>
    <property type="match status" value="1"/>
</dbReference>
<dbReference type="AlphaFoldDB" id="A0A8B8B7L2"/>
<dbReference type="InterPro" id="IPR001660">
    <property type="entry name" value="SAM"/>
</dbReference>
<sequence length="437" mass="50691">MVTYSKYGIFAMESIETFLRHLGQERFIEIFLDNELDLDLLKSLSEDELKETLKELNLPLGPRMKILKGVQSFKGEALDVTEEQRSSQALDVTEQQRSSQDTVQKVKALVGDFEKISTTQRKEACPSSHFEKTENRFSFDKYTYKEEIRLVLLGKTGSGKSATGNTILGKYNFESTFSGSSVTRVCSKKFSIRFGYKLLVVDTPGIFDTTQSNEDIQEEIKKCVLLTSPGPHAFILILRLDARFTDEEERSVQHFVDNFGQNAYKYFIVLFTRKDELIANKITLSDHIQKTPIELQTVIKKCGGRVIAFDNRCTEKEQSKQVQELLNTVLENVKANGGEYYTNRMYIEAEKDMRKREEERLQAAIQQQEKMFKERYQEELNKMKENNEQEIEKKMEEFVKDQKAKMEEDIERMKRENRDISRDMVEENGSSGLCVIL</sequence>
<dbReference type="InterPro" id="IPR027417">
    <property type="entry name" value="P-loop_NTPase"/>
</dbReference>
<dbReference type="PANTHER" id="PTHR10903">
    <property type="entry name" value="GTPASE, IMAP FAMILY MEMBER-RELATED"/>
    <property type="match status" value="1"/>
</dbReference>
<keyword evidence="2" id="KW-0547">Nucleotide-binding</keyword>
<keyword evidence="7" id="KW-1185">Reference proteome</keyword>
<keyword evidence="4" id="KW-0175">Coiled coil</keyword>
<evidence type="ECO:0000256" key="3">
    <source>
        <dbReference type="ARBA" id="ARBA00023134"/>
    </source>
</evidence>
<dbReference type="InterPro" id="IPR013761">
    <property type="entry name" value="SAM/pointed_sf"/>
</dbReference>
<evidence type="ECO:0000256" key="4">
    <source>
        <dbReference type="SAM" id="Coils"/>
    </source>
</evidence>
<dbReference type="InterPro" id="IPR006703">
    <property type="entry name" value="G_AIG1"/>
</dbReference>
<dbReference type="PANTHER" id="PTHR10903:SF184">
    <property type="entry name" value="GTP-BINDING PROTEIN A"/>
    <property type="match status" value="1"/>
</dbReference>
<feature type="domain" description="SAM" evidence="5">
    <location>
        <begin position="10"/>
        <end position="76"/>
    </location>
</feature>
<proteinExistence type="inferred from homology"/>
<dbReference type="OrthoDB" id="10061751at2759"/>
<dbReference type="SUPFAM" id="SSF47769">
    <property type="entry name" value="SAM/Pointed domain"/>
    <property type="match status" value="1"/>
</dbReference>
<dbReference type="PROSITE" id="PS50105">
    <property type="entry name" value="SAM_DOMAIN"/>
    <property type="match status" value="1"/>
</dbReference>
<dbReference type="Gene3D" id="3.40.50.300">
    <property type="entry name" value="P-loop containing nucleotide triphosphate hydrolases"/>
    <property type="match status" value="1"/>
</dbReference>
<dbReference type="FunFam" id="3.40.50.300:FF:000366">
    <property type="entry name" value="GTPase, IMAP family member 2"/>
    <property type="match status" value="1"/>
</dbReference>
<comment type="similarity">
    <text evidence="1">Belongs to the TRAFAC class TrmE-Era-EngA-EngB-Septin-like GTPase superfamily. AIG1/Toc34/Toc159-like paraseptin GTPase family. IAN subfamily.</text>
</comment>
<dbReference type="SUPFAM" id="SSF52540">
    <property type="entry name" value="P-loop containing nucleoside triphosphate hydrolases"/>
    <property type="match status" value="1"/>
</dbReference>
<dbReference type="PROSITE" id="PS51720">
    <property type="entry name" value="G_AIG1"/>
    <property type="match status" value="1"/>
</dbReference>
<evidence type="ECO:0000259" key="5">
    <source>
        <dbReference type="PROSITE" id="PS50105"/>
    </source>
</evidence>
<dbReference type="GeneID" id="111108121"/>